<evidence type="ECO:0000313" key="1">
    <source>
        <dbReference type="EMBL" id="KAF0767006.1"/>
    </source>
</evidence>
<comment type="caution">
    <text evidence="1">The sequence shown here is derived from an EMBL/GenBank/DDBJ whole genome shotgun (WGS) entry which is preliminary data.</text>
</comment>
<proteinExistence type="predicted"/>
<dbReference type="Proteomes" id="UP000478052">
    <property type="component" value="Unassembled WGS sequence"/>
</dbReference>
<gene>
    <name evidence="1" type="ORF">FWK35_00003986</name>
</gene>
<evidence type="ECO:0000313" key="2">
    <source>
        <dbReference type="Proteomes" id="UP000478052"/>
    </source>
</evidence>
<sequence length="590" mass="69165">MNDMHIVIATAIINLKKYKLTTETLLCYLNSYGCLQDIQKINFILQTNSNSIQYFLNNNTTIKMARFNEINKIIKFIGEGVEENEDILLGDTKKLMVIAKNYVQLKCRKKIGKKAISTKIHASFHILRSKSVFYSSKFNLNLKTKLPAPETISLLNPPFQNFFNTQKFPQNKPLHKYIIDQLPYLENINDLDNLVSTIIIMHGQYQAFDDFQGHYLKHIIDLKMELIKLNIITTYIDLLNLQTNGIINSDGLQIINNINIINKNVINSIDKEFKNFIYKTERFWMNPYFDLNFKNTVYPVEQFNYNVIYLDSKSTVEFMLPPTSVLQDVNYNELLVLACLKIYFSNTVASFRDTLKNIFKHIEVIMAVTKFQFINKKYLNITLQNLTHQQYIIRQYSVSYKCTLYKLADNDKMELIISKFQNIEMINLILNITEEEYLITAIFYELPTTLFKYSKYTTALQSEIQKKQLMGNIQQKVVFIKRFLNSITLSQNTTIETIHNIYSTKLTTYLQLLHTVLNSLPKSSIDSILTTDELLQYHKNSNLQLPSELLTTSIPPTPPSKYLEQQLQTSHNKFYTRRTELQDYLDKYYN</sequence>
<dbReference type="AlphaFoldDB" id="A0A6G0Z8W5"/>
<keyword evidence="2" id="KW-1185">Reference proteome</keyword>
<organism evidence="1 2">
    <name type="scientific">Aphis craccivora</name>
    <name type="common">Cowpea aphid</name>
    <dbReference type="NCBI Taxonomy" id="307492"/>
    <lineage>
        <taxon>Eukaryota</taxon>
        <taxon>Metazoa</taxon>
        <taxon>Ecdysozoa</taxon>
        <taxon>Arthropoda</taxon>
        <taxon>Hexapoda</taxon>
        <taxon>Insecta</taxon>
        <taxon>Pterygota</taxon>
        <taxon>Neoptera</taxon>
        <taxon>Paraneoptera</taxon>
        <taxon>Hemiptera</taxon>
        <taxon>Sternorrhyncha</taxon>
        <taxon>Aphidomorpha</taxon>
        <taxon>Aphidoidea</taxon>
        <taxon>Aphididae</taxon>
        <taxon>Aphidini</taxon>
        <taxon>Aphis</taxon>
        <taxon>Aphis</taxon>
    </lineage>
</organism>
<reference evidence="1 2" key="1">
    <citation type="submission" date="2019-08" db="EMBL/GenBank/DDBJ databases">
        <title>Whole genome of Aphis craccivora.</title>
        <authorList>
            <person name="Voronova N.V."/>
            <person name="Shulinski R.S."/>
            <person name="Bandarenka Y.V."/>
            <person name="Zhorov D.G."/>
            <person name="Warner D."/>
        </authorList>
    </citation>
    <scope>NUCLEOTIDE SEQUENCE [LARGE SCALE GENOMIC DNA]</scope>
    <source>
        <strain evidence="1">180601</strain>
        <tissue evidence="1">Whole Body</tissue>
    </source>
</reference>
<protein>
    <submittedName>
        <fullName evidence="1">C2H2-type domain-containing protein</fullName>
    </submittedName>
</protein>
<name>A0A6G0Z8W5_APHCR</name>
<accession>A0A6G0Z8W5</accession>
<dbReference type="EMBL" id="VUJU01001060">
    <property type="protein sequence ID" value="KAF0767006.1"/>
    <property type="molecule type" value="Genomic_DNA"/>
</dbReference>
<dbReference type="OrthoDB" id="6602415at2759"/>